<dbReference type="GO" id="GO:0005886">
    <property type="term" value="C:plasma membrane"/>
    <property type="evidence" value="ECO:0007669"/>
    <property type="project" value="TreeGrafter"/>
</dbReference>
<dbReference type="InterPro" id="IPR001315">
    <property type="entry name" value="CARD"/>
</dbReference>
<evidence type="ECO:0000259" key="6">
    <source>
        <dbReference type="PROSITE" id="PS50052"/>
    </source>
</evidence>
<dbReference type="InterPro" id="IPR006907">
    <property type="entry name" value="DLG5_N"/>
</dbReference>
<keyword evidence="1 2" id="KW-0728">SH3 domain</keyword>
<dbReference type="Gene3D" id="1.10.533.10">
    <property type="entry name" value="Death Domain, Fas"/>
    <property type="match status" value="1"/>
</dbReference>
<evidence type="ECO:0000256" key="3">
    <source>
        <dbReference type="SAM" id="Coils"/>
    </source>
</evidence>
<feature type="compositionally biased region" description="Polar residues" evidence="4">
    <location>
        <begin position="1199"/>
        <end position="1218"/>
    </location>
</feature>
<dbReference type="InterPro" id="IPR011029">
    <property type="entry name" value="DEATH-like_dom_sf"/>
</dbReference>
<feature type="compositionally biased region" description="Low complexity" evidence="4">
    <location>
        <begin position="1186"/>
        <end position="1198"/>
    </location>
</feature>
<dbReference type="GO" id="GO:0035331">
    <property type="term" value="P:negative regulation of hippo signaling"/>
    <property type="evidence" value="ECO:0007669"/>
    <property type="project" value="TreeGrafter"/>
</dbReference>
<sequence length="1873" mass="209797">MEPKHKELLDQCHQNLLESITDADRVIELLIVSGTLSQLDRFELDQNCSSSAEKVDHLLKMLMNKESDHFLDLCVALEKAYPDLYTALFGNNGGGPVDHSTGSPVNGEASSPPPAINDNRHSGDNLDSILLQLRQVTRERDELRKRLALASPGTTFDDCRPNSKASHDYERLKSQCMRAMGDLQSLQNQHTKTLKRCEEAVKEADFYHMLHSRVLGDQAQLKEEMETLRRDNAQLVREHNHLKQNCEELKRLHSQDQKELADLRLQQQQVMSEKGSSEVLNKLYDTAMDKLETVKKEYDALSKRYSEKVANHNTDLSRLEQAEEENRRLQKQMDALLKQRDSAILHTFASPRFDSVQQELNKSSAQNKELQREMERLQSEVTRYKNLQLKSAKDCEKYKEERDSVFNEYRLIMSERDQVIKELDKLQTELEAAEARLKNTSSERVVASEELEALRQKQDSATLDMERANKEIEMLRKQYEAMSQELKEATQEAEVAKCRRDWAFQERDKIVAERESIRTLCDNLRRERDRAVSDLADALRNLDDMRKQKNDTLRELKELKEKMESQLEKEARFCQLMAHSSHDSAIDTDSLEWETEVVEFEKDRDDMDLKALGFDIAEGVNDPYLPGDCGIFVTRVDKGSIADGRLRVNDWLLKINDIDLTNKDRKQVVKAVLNGGGLINMVVRRRKSLGGRLVTPVHINLMGHKDSGIGLESGVFVAAIVQGSPAAREGSLTVGDRLIAINGIALDNKSVTECEALLRSCRDSLSLSLMKFFPHSTSGQNIFESLRESSEKSNGRIHLSEIHSRNSRNLKHNSSTQTDIFCPDVGSASTGSISGERRKVRGESDDMYGDISKPFSTGSLHATSLRPSSDLGNGRYGPSAFQECCPYTKAPSSLPFEPVSPSDCITMEATLEKKHSGGTWPKMMAGGMSVAPDNTSPLSAATQLSIYKSPKQRKSIFDPDTFKRPETPSTKMEYMAANQIAAVATAADSHSPQPSKTESLSSSSTPTPTPPTPPTRSDSFKFKHKHQSSSASDCTITSDGKGEAAISMVAGECRDRSERERDRNGNHYFLDGKVLTSRKSCDEDIGRTRGEEPEVKRPRPKSAPALRRRMTPQTITLPTFQVNSAHRGLSPCPAVTAVMRNPVYTVRSHRVHTSNCPSVASQICHHPQHQGRLSLDLSQQKRSSDYSESSSSRSSRASHGTNSLPSSARLGSSNNVQYRTERIKIPSTPRYPRSMLGSDRGSLSHSECSSPSLITPPQSPLNLETSSFASSQSQGSISTLPRISVSPVPIGERRKDRPYLEEPRNVIVHKGAEPLGISIVSGENGGIFVSKVTGGSIAHQAGLEYGDQLLEYNGINLRNATEQQARLIIGQQCDTITIMAQYNPHMYQLGNHSRSSSRLEPVSTQSTPQGSGAATPDNHSTIDTLSEQDEGTLTPSSKQTTPTTSPHNFIRKVGEQRLVTVRRPGVEVGVTLCGGNLRGVYIESLDEDSPARGPDGLLPGDLILEYNSVNMKNKTAEEVYVEMLKPAETVTLKVQHRPDDFNMVKDVPGDGFYIRALYDRVGEAEGDLSFKKDDILYVDESLPKGIFGTWMAWQLDENAQQIQRGQIPSKYMMDQEFYRRHSVTEMKEDSSKTLSAAARRSFFRRKQKHKRSSSKDSKEMVALDTISTDSIPFLDDCVSLAYQRVQKVECTSPRPVLILGPLTDPVKEMLVKESPGKFCRCVLEVMKASQQAIERGVKDCLFIDYKRRSGHFDVTTVASIKEITDKGCHCLLDIAPHAIERLHSVHIYPIVVFVRYKNAKQIKEQKDPVYLRDKVSQKHSKEQFESAQKIEQEYSKFFTGIVQGGTLPYICTQIMTIVDQEQSKVLWTPLGCP</sequence>
<feature type="region of interest" description="Disordered" evidence="4">
    <location>
        <begin position="1389"/>
        <end position="1447"/>
    </location>
</feature>
<dbReference type="PROSITE" id="PS50106">
    <property type="entry name" value="PDZ"/>
    <property type="match status" value="4"/>
</dbReference>
<dbReference type="FunFam" id="2.30.42.10:FF:000152">
    <property type="entry name" value="disks large homolog 5 isoform X1"/>
    <property type="match status" value="1"/>
</dbReference>
<dbReference type="Pfam" id="PF04822">
    <property type="entry name" value="Takusan"/>
    <property type="match status" value="1"/>
</dbReference>
<keyword evidence="3" id="KW-0175">Coiled coil</keyword>
<feature type="compositionally biased region" description="Low complexity" evidence="4">
    <location>
        <begin position="984"/>
        <end position="1006"/>
    </location>
</feature>
<dbReference type="CDD" id="cd11860">
    <property type="entry name" value="SH3_DLG5"/>
    <property type="match status" value="1"/>
</dbReference>
<dbReference type="CDD" id="cd01671">
    <property type="entry name" value="CARD"/>
    <property type="match status" value="1"/>
</dbReference>
<feature type="compositionally biased region" description="Basic and acidic residues" evidence="4">
    <location>
        <begin position="1081"/>
        <end position="1097"/>
    </location>
</feature>
<dbReference type="InterPro" id="IPR027417">
    <property type="entry name" value="P-loop_NTPase"/>
</dbReference>
<name>A0A3Q0SG26_AMPCI</name>
<accession>A0A3Q0SG26</accession>
<feature type="domain" description="PDZ" evidence="7">
    <location>
        <begin position="597"/>
        <end position="687"/>
    </location>
</feature>
<dbReference type="Ensembl" id="ENSACIT00000022557.1">
    <property type="protein sequence ID" value="ENSACIP00000021976.1"/>
    <property type="gene ID" value="ENSACIG00000017040.1"/>
</dbReference>
<dbReference type="CDD" id="cd06765">
    <property type="entry name" value="PDZ2_DLG5-like"/>
    <property type="match status" value="1"/>
</dbReference>
<dbReference type="InterPro" id="IPR036034">
    <property type="entry name" value="PDZ_sf"/>
</dbReference>
<dbReference type="SMART" id="SM00072">
    <property type="entry name" value="GuKc"/>
    <property type="match status" value="1"/>
</dbReference>
<proteinExistence type="predicted"/>
<feature type="compositionally biased region" description="Low complexity" evidence="4">
    <location>
        <begin position="1243"/>
        <end position="1252"/>
    </location>
</feature>
<feature type="region of interest" description="Disordered" evidence="4">
    <location>
        <begin position="984"/>
        <end position="1039"/>
    </location>
</feature>
<feature type="compositionally biased region" description="Polar residues" evidence="4">
    <location>
        <begin position="1253"/>
        <end position="1265"/>
    </location>
</feature>
<dbReference type="Gene3D" id="3.40.50.300">
    <property type="entry name" value="P-loop containing nucleotide triphosphate hydrolases"/>
    <property type="match status" value="1"/>
</dbReference>
<dbReference type="PROSITE" id="PS50209">
    <property type="entry name" value="CARD"/>
    <property type="match status" value="1"/>
</dbReference>
<dbReference type="CDD" id="cd06766">
    <property type="entry name" value="PDZ4_DLG5-like"/>
    <property type="match status" value="1"/>
</dbReference>
<evidence type="ECO:0000259" key="8">
    <source>
        <dbReference type="PROSITE" id="PS50209"/>
    </source>
</evidence>
<dbReference type="SMART" id="SM00326">
    <property type="entry name" value="SH3"/>
    <property type="match status" value="1"/>
</dbReference>
<protein>
    <submittedName>
        <fullName evidence="9">Discs, large homolog 5a (Drosophila)</fullName>
    </submittedName>
</protein>
<dbReference type="InterPro" id="IPR035537">
    <property type="entry name" value="DLG5_SH3"/>
</dbReference>
<evidence type="ECO:0000256" key="4">
    <source>
        <dbReference type="SAM" id="MobiDB-lite"/>
    </source>
</evidence>
<dbReference type="Proteomes" id="UP000261340">
    <property type="component" value="Unplaced"/>
</dbReference>
<dbReference type="PANTHER" id="PTHR46360:SF1">
    <property type="entry name" value="DISKS LARGE HOMOLOG 5"/>
    <property type="match status" value="1"/>
</dbReference>
<dbReference type="PROSITE" id="PS50052">
    <property type="entry name" value="GUANYLATE_KINASE_2"/>
    <property type="match status" value="1"/>
</dbReference>
<feature type="domain" description="Guanylate kinase-like" evidence="6">
    <location>
        <begin position="1693"/>
        <end position="1859"/>
    </location>
</feature>
<dbReference type="PROSITE" id="PS50002">
    <property type="entry name" value="SH3"/>
    <property type="match status" value="1"/>
</dbReference>
<dbReference type="InterPro" id="IPR053004">
    <property type="entry name" value="MAGUK_Signaling_Regulators"/>
</dbReference>
<dbReference type="InterPro" id="IPR008144">
    <property type="entry name" value="Guanylate_kin-like_dom"/>
</dbReference>
<evidence type="ECO:0000256" key="1">
    <source>
        <dbReference type="ARBA" id="ARBA00022443"/>
    </source>
</evidence>
<dbReference type="Gene3D" id="2.30.30.40">
    <property type="entry name" value="SH3 Domains"/>
    <property type="match status" value="1"/>
</dbReference>
<evidence type="ECO:0000313" key="9">
    <source>
        <dbReference type="Ensembl" id="ENSACIP00000021976.1"/>
    </source>
</evidence>
<keyword evidence="10" id="KW-1185">Reference proteome</keyword>
<evidence type="ECO:0000313" key="10">
    <source>
        <dbReference type="Proteomes" id="UP000261340"/>
    </source>
</evidence>
<dbReference type="CDD" id="cd06764">
    <property type="entry name" value="PDZ1_DLG5-like"/>
    <property type="match status" value="1"/>
</dbReference>
<dbReference type="FunFam" id="2.30.30.40:FF:000130">
    <property type="entry name" value="Discs large 5, isoform A"/>
    <property type="match status" value="1"/>
</dbReference>
<dbReference type="GeneTree" id="ENSGT00940000155303"/>
<dbReference type="InterPro" id="IPR036028">
    <property type="entry name" value="SH3-like_dom_sf"/>
</dbReference>
<evidence type="ECO:0000259" key="7">
    <source>
        <dbReference type="PROSITE" id="PS50106"/>
    </source>
</evidence>
<feature type="domain" description="PDZ" evidence="7">
    <location>
        <begin position="682"/>
        <end position="773"/>
    </location>
</feature>
<dbReference type="GO" id="GO:0042981">
    <property type="term" value="P:regulation of apoptotic process"/>
    <property type="evidence" value="ECO:0007669"/>
    <property type="project" value="InterPro"/>
</dbReference>
<dbReference type="SUPFAM" id="SSF47986">
    <property type="entry name" value="DEATH domain"/>
    <property type="match status" value="1"/>
</dbReference>
<dbReference type="SUPFAM" id="SSF50044">
    <property type="entry name" value="SH3-domain"/>
    <property type="match status" value="1"/>
</dbReference>
<dbReference type="Pfam" id="PF16610">
    <property type="entry name" value="dbPDZ_assoc"/>
    <property type="match status" value="1"/>
</dbReference>
<dbReference type="Pfam" id="PF00595">
    <property type="entry name" value="PDZ"/>
    <property type="match status" value="4"/>
</dbReference>
<organism evidence="9 10">
    <name type="scientific">Amphilophus citrinellus</name>
    <name type="common">Midas cichlid</name>
    <name type="synonym">Cichlasoma citrinellum</name>
    <dbReference type="NCBI Taxonomy" id="61819"/>
    <lineage>
        <taxon>Eukaryota</taxon>
        <taxon>Metazoa</taxon>
        <taxon>Chordata</taxon>
        <taxon>Craniata</taxon>
        <taxon>Vertebrata</taxon>
        <taxon>Euteleostomi</taxon>
        <taxon>Actinopterygii</taxon>
        <taxon>Neopterygii</taxon>
        <taxon>Teleostei</taxon>
        <taxon>Neoteleostei</taxon>
        <taxon>Acanthomorphata</taxon>
        <taxon>Ovalentaria</taxon>
        <taxon>Cichlomorphae</taxon>
        <taxon>Cichliformes</taxon>
        <taxon>Cichlidae</taxon>
        <taxon>New World cichlids</taxon>
        <taxon>Cichlasomatinae</taxon>
        <taxon>Heroini</taxon>
        <taxon>Amphilophus</taxon>
    </lineage>
</organism>
<dbReference type="PANTHER" id="PTHR46360">
    <property type="entry name" value="DISKS LARGE HOMOLOG 5"/>
    <property type="match status" value="1"/>
</dbReference>
<feature type="region of interest" description="Disordered" evidence="4">
    <location>
        <begin position="96"/>
        <end position="123"/>
    </location>
</feature>
<dbReference type="SMART" id="SM00228">
    <property type="entry name" value="PDZ"/>
    <property type="match status" value="4"/>
</dbReference>
<dbReference type="Pfam" id="PF00625">
    <property type="entry name" value="Guanylate_kin"/>
    <property type="match status" value="1"/>
</dbReference>
<feature type="compositionally biased region" description="Low complexity" evidence="4">
    <location>
        <begin position="1266"/>
        <end position="1278"/>
    </location>
</feature>
<feature type="coiled-coil region" evidence="3">
    <location>
        <begin position="126"/>
        <end position="573"/>
    </location>
</feature>
<reference evidence="9" key="1">
    <citation type="submission" date="2025-08" db="UniProtKB">
        <authorList>
            <consortium name="Ensembl"/>
        </authorList>
    </citation>
    <scope>IDENTIFICATION</scope>
</reference>
<feature type="region of interest" description="Disordered" evidence="4">
    <location>
        <begin position="1081"/>
        <end position="1109"/>
    </location>
</feature>
<evidence type="ECO:0000256" key="2">
    <source>
        <dbReference type="PROSITE-ProRule" id="PRU00192"/>
    </source>
</evidence>
<feature type="region of interest" description="Disordered" evidence="4">
    <location>
        <begin position="1170"/>
        <end position="1296"/>
    </location>
</feature>
<dbReference type="Gene3D" id="2.30.42.10">
    <property type="match status" value="4"/>
</dbReference>
<evidence type="ECO:0000259" key="5">
    <source>
        <dbReference type="PROSITE" id="PS50002"/>
    </source>
</evidence>
<dbReference type="CDD" id="cd06767">
    <property type="entry name" value="PDZ3_DLG5-like"/>
    <property type="match status" value="1"/>
</dbReference>
<dbReference type="InterPro" id="IPR001452">
    <property type="entry name" value="SH3_domain"/>
</dbReference>
<dbReference type="InterPro" id="IPR008145">
    <property type="entry name" value="GK/Ca_channel_bsu"/>
</dbReference>
<reference evidence="9" key="2">
    <citation type="submission" date="2025-09" db="UniProtKB">
        <authorList>
            <consortium name="Ensembl"/>
        </authorList>
    </citation>
    <scope>IDENTIFICATION</scope>
</reference>
<dbReference type="SUPFAM" id="SSF52540">
    <property type="entry name" value="P-loop containing nucleoside triphosphate hydrolases"/>
    <property type="match status" value="1"/>
</dbReference>
<feature type="compositionally biased region" description="Low complexity" evidence="4">
    <location>
        <begin position="1432"/>
        <end position="1446"/>
    </location>
</feature>
<dbReference type="OMA" id="PCETITI"/>
<feature type="domain" description="SH3" evidence="5">
    <location>
        <begin position="1549"/>
        <end position="1617"/>
    </location>
</feature>
<feature type="domain" description="PDZ" evidence="7">
    <location>
        <begin position="1458"/>
        <end position="1538"/>
    </location>
</feature>
<dbReference type="InterPro" id="IPR001478">
    <property type="entry name" value="PDZ"/>
</dbReference>
<feature type="compositionally biased region" description="Polar residues" evidence="4">
    <location>
        <begin position="1390"/>
        <end position="1425"/>
    </location>
</feature>
<dbReference type="STRING" id="61819.ENSACIP00000021976"/>
<feature type="domain" description="PDZ" evidence="7">
    <location>
        <begin position="1305"/>
        <end position="1384"/>
    </location>
</feature>
<feature type="domain" description="CARD" evidence="8">
    <location>
        <begin position="1"/>
        <end position="92"/>
    </location>
</feature>
<dbReference type="SUPFAM" id="SSF50156">
    <property type="entry name" value="PDZ domain-like"/>
    <property type="match status" value="4"/>
</dbReference>